<proteinExistence type="inferred from homology"/>
<keyword evidence="5" id="KW-0560">Oxidoreductase</keyword>
<evidence type="ECO:0000256" key="2">
    <source>
        <dbReference type="ARBA" id="ARBA00013223"/>
    </source>
</evidence>
<protein>
    <recommendedName>
        <fullName evidence="2">ferredoxin--NADP(+) reductase</fullName>
        <ecNumber evidence="2">1.18.1.2</ecNumber>
    </recommendedName>
</protein>
<dbReference type="EC" id="1.18.1.2" evidence="2"/>
<evidence type="ECO:0000259" key="4">
    <source>
        <dbReference type="PROSITE" id="PS51384"/>
    </source>
</evidence>
<dbReference type="Gene3D" id="3.40.50.80">
    <property type="entry name" value="Nucleotide-binding domain of ferredoxin-NADP reductase (FNR) module"/>
    <property type="match status" value="1"/>
</dbReference>
<dbReference type="PANTHER" id="PTHR47878:SF2">
    <property type="entry name" value="OXIDOREDUCTASE FAD_NAD(P)-BINDING DOMAIN PROTEIN"/>
    <property type="match status" value="1"/>
</dbReference>
<dbReference type="InterPro" id="IPR017938">
    <property type="entry name" value="Riboflavin_synthase-like_b-brl"/>
</dbReference>
<evidence type="ECO:0000313" key="5">
    <source>
        <dbReference type="EMBL" id="QDU41044.1"/>
    </source>
</evidence>
<comment type="similarity">
    <text evidence="1">Belongs to the ferredoxin--NADP reductase type 1 family.</text>
</comment>
<evidence type="ECO:0000256" key="1">
    <source>
        <dbReference type="ARBA" id="ARBA00008312"/>
    </source>
</evidence>
<dbReference type="GO" id="GO:0000166">
    <property type="term" value="F:nucleotide binding"/>
    <property type="evidence" value="ECO:0007669"/>
    <property type="project" value="UniProtKB-KW"/>
</dbReference>
<dbReference type="RefSeq" id="WP_197443867.1">
    <property type="nucleotide sequence ID" value="NZ_CP036275.1"/>
</dbReference>
<name>A0A517ZF02_9PLAN</name>
<dbReference type="GO" id="GO:0004324">
    <property type="term" value="F:ferredoxin-NADP+ reductase activity"/>
    <property type="evidence" value="ECO:0007669"/>
    <property type="project" value="UniProtKB-EC"/>
</dbReference>
<dbReference type="CDD" id="cd06195">
    <property type="entry name" value="FNR1"/>
    <property type="match status" value="1"/>
</dbReference>
<dbReference type="SUPFAM" id="SSF63380">
    <property type="entry name" value="Riboflavin synthase domain-like"/>
    <property type="match status" value="1"/>
</dbReference>
<gene>
    <name evidence="5" type="primary">fpr</name>
    <name evidence="5" type="ORF">Mal4_54090</name>
</gene>
<dbReference type="InterPro" id="IPR051930">
    <property type="entry name" value="FNR_type-1"/>
</dbReference>
<dbReference type="PANTHER" id="PTHR47878">
    <property type="entry name" value="OXIDOREDUCTASE FAD/NAD(P)-BINDING DOMAIN PROTEIN"/>
    <property type="match status" value="1"/>
</dbReference>
<dbReference type="AlphaFoldDB" id="A0A517ZF02"/>
<dbReference type="KEGG" id="mri:Mal4_54090"/>
<feature type="domain" description="FAD-binding FR-type" evidence="4">
    <location>
        <begin position="16"/>
        <end position="151"/>
    </location>
</feature>
<dbReference type="Gene3D" id="2.40.30.10">
    <property type="entry name" value="Translation factors"/>
    <property type="match status" value="1"/>
</dbReference>
<dbReference type="SUPFAM" id="SSF52343">
    <property type="entry name" value="Ferredoxin reductase-like, C-terminal NADP-linked domain"/>
    <property type="match status" value="1"/>
</dbReference>
<dbReference type="Pfam" id="PF00175">
    <property type="entry name" value="NAD_binding_1"/>
    <property type="match status" value="1"/>
</dbReference>
<organism evidence="5 6">
    <name type="scientific">Maioricimonas rarisocia</name>
    <dbReference type="NCBI Taxonomy" id="2528026"/>
    <lineage>
        <taxon>Bacteria</taxon>
        <taxon>Pseudomonadati</taxon>
        <taxon>Planctomycetota</taxon>
        <taxon>Planctomycetia</taxon>
        <taxon>Planctomycetales</taxon>
        <taxon>Planctomycetaceae</taxon>
        <taxon>Maioricimonas</taxon>
    </lineage>
</organism>
<dbReference type="Proteomes" id="UP000320496">
    <property type="component" value="Chromosome"/>
</dbReference>
<dbReference type="PROSITE" id="PS51384">
    <property type="entry name" value="FAD_FR"/>
    <property type="match status" value="1"/>
</dbReference>
<keyword evidence="3" id="KW-0547">Nucleotide-binding</keyword>
<accession>A0A517ZF02</accession>
<dbReference type="EMBL" id="CP036275">
    <property type="protein sequence ID" value="QDU41044.1"/>
    <property type="molecule type" value="Genomic_DNA"/>
</dbReference>
<evidence type="ECO:0000256" key="3">
    <source>
        <dbReference type="ARBA" id="ARBA00022741"/>
    </source>
</evidence>
<keyword evidence="6" id="KW-1185">Reference proteome</keyword>
<dbReference type="InterPro" id="IPR033892">
    <property type="entry name" value="FNR_bac"/>
</dbReference>
<sequence>MHEQTIPQPVRPHRPALEYNATVIGSGKVHDELLLLEVRLDRERFICEPGQYTTLALGGWEPRVDGLMTTSECWKSRLVRRAYSVSSPMLDPTGSPVDFRALDFAEFYIALVLKPTDDPPQLTPRMFKLKPGDRIHMGPLGHGTYNAAPVGPDDNLLFIGTGTGEAPHNAMAVERLRAGHKGRIAIVTSVRYRRDLAYIRKHRRLEEMFDNYRYVPVMTREAEIASPDETGFIGRRHVQELFSGGELFEPLGWEPSPENTHIYLCGNPAMIGAPQHDRTGHFVFPEPPGMVELLLHLGYRLDRPRKPGNVHFEKYW</sequence>
<dbReference type="InterPro" id="IPR039261">
    <property type="entry name" value="FNR_nucleotide-bd"/>
</dbReference>
<dbReference type="InterPro" id="IPR001433">
    <property type="entry name" value="OxRdtase_FAD/NAD-bd"/>
</dbReference>
<reference evidence="5 6" key="1">
    <citation type="submission" date="2019-02" db="EMBL/GenBank/DDBJ databases">
        <title>Deep-cultivation of Planctomycetes and their phenomic and genomic characterization uncovers novel biology.</title>
        <authorList>
            <person name="Wiegand S."/>
            <person name="Jogler M."/>
            <person name="Boedeker C."/>
            <person name="Pinto D."/>
            <person name="Vollmers J."/>
            <person name="Rivas-Marin E."/>
            <person name="Kohn T."/>
            <person name="Peeters S.H."/>
            <person name="Heuer A."/>
            <person name="Rast P."/>
            <person name="Oberbeckmann S."/>
            <person name="Bunk B."/>
            <person name="Jeske O."/>
            <person name="Meyerdierks A."/>
            <person name="Storesund J.E."/>
            <person name="Kallscheuer N."/>
            <person name="Luecker S."/>
            <person name="Lage O.M."/>
            <person name="Pohl T."/>
            <person name="Merkel B.J."/>
            <person name="Hornburger P."/>
            <person name="Mueller R.-W."/>
            <person name="Bruemmer F."/>
            <person name="Labrenz M."/>
            <person name="Spormann A.M."/>
            <person name="Op den Camp H."/>
            <person name="Overmann J."/>
            <person name="Amann R."/>
            <person name="Jetten M.S.M."/>
            <person name="Mascher T."/>
            <person name="Medema M.H."/>
            <person name="Devos D.P."/>
            <person name="Kaster A.-K."/>
            <person name="Ovreas L."/>
            <person name="Rohde M."/>
            <person name="Galperin M.Y."/>
            <person name="Jogler C."/>
        </authorList>
    </citation>
    <scope>NUCLEOTIDE SEQUENCE [LARGE SCALE GENOMIC DNA]</scope>
    <source>
        <strain evidence="5 6">Mal4</strain>
    </source>
</reference>
<evidence type="ECO:0000313" key="6">
    <source>
        <dbReference type="Proteomes" id="UP000320496"/>
    </source>
</evidence>
<dbReference type="InterPro" id="IPR017927">
    <property type="entry name" value="FAD-bd_FR_type"/>
</dbReference>